<dbReference type="OrthoDB" id="3265128at2759"/>
<dbReference type="AlphaFoldDB" id="A0A166DHZ2"/>
<dbReference type="EMBL" id="KV417613">
    <property type="protein sequence ID" value="KZP14732.1"/>
    <property type="molecule type" value="Genomic_DNA"/>
</dbReference>
<reference evidence="2 3" key="1">
    <citation type="journal article" date="2016" name="Mol. Biol. Evol.">
        <title>Comparative Genomics of Early-Diverging Mushroom-Forming Fungi Provides Insights into the Origins of Lignocellulose Decay Capabilities.</title>
        <authorList>
            <person name="Nagy L.G."/>
            <person name="Riley R."/>
            <person name="Tritt A."/>
            <person name="Adam C."/>
            <person name="Daum C."/>
            <person name="Floudas D."/>
            <person name="Sun H."/>
            <person name="Yadav J.S."/>
            <person name="Pangilinan J."/>
            <person name="Larsson K.H."/>
            <person name="Matsuura K."/>
            <person name="Barry K."/>
            <person name="Labutti K."/>
            <person name="Kuo R."/>
            <person name="Ohm R.A."/>
            <person name="Bhattacharya S.S."/>
            <person name="Shirouzu T."/>
            <person name="Yoshinaga Y."/>
            <person name="Martin F.M."/>
            <person name="Grigoriev I.V."/>
            <person name="Hibbett D.S."/>
        </authorList>
    </citation>
    <scope>NUCLEOTIDE SEQUENCE [LARGE SCALE GENOMIC DNA]</scope>
    <source>
        <strain evidence="2 3">CBS 109695</strain>
    </source>
</reference>
<feature type="compositionally biased region" description="Pro residues" evidence="1">
    <location>
        <begin position="176"/>
        <end position="205"/>
    </location>
</feature>
<accession>A0A166DHZ2</accession>
<keyword evidence="3" id="KW-1185">Reference proteome</keyword>
<dbReference type="PANTHER" id="PTHR48125:SF10">
    <property type="entry name" value="OS12G0136300 PROTEIN"/>
    <property type="match status" value="1"/>
</dbReference>
<feature type="region of interest" description="Disordered" evidence="1">
    <location>
        <begin position="172"/>
        <end position="241"/>
    </location>
</feature>
<name>A0A166DHZ2_9AGAM</name>
<feature type="region of interest" description="Disordered" evidence="1">
    <location>
        <begin position="1"/>
        <end position="138"/>
    </location>
</feature>
<proteinExistence type="predicted"/>
<feature type="compositionally biased region" description="Polar residues" evidence="1">
    <location>
        <begin position="66"/>
        <end position="80"/>
    </location>
</feature>
<feature type="compositionally biased region" description="Polar residues" evidence="1">
    <location>
        <begin position="1"/>
        <end position="10"/>
    </location>
</feature>
<gene>
    <name evidence="2" type="ORF">FIBSPDRAFT_1048624</name>
</gene>
<protein>
    <submittedName>
        <fullName evidence="2">Uncharacterized protein</fullName>
    </submittedName>
</protein>
<feature type="region of interest" description="Disordered" evidence="1">
    <location>
        <begin position="447"/>
        <end position="484"/>
    </location>
</feature>
<feature type="compositionally biased region" description="Polar residues" evidence="1">
    <location>
        <begin position="447"/>
        <end position="459"/>
    </location>
</feature>
<evidence type="ECO:0000313" key="2">
    <source>
        <dbReference type="EMBL" id="KZP14732.1"/>
    </source>
</evidence>
<evidence type="ECO:0000256" key="1">
    <source>
        <dbReference type="SAM" id="MobiDB-lite"/>
    </source>
</evidence>
<sequence>MNGGQRQRGQPPTEAFNRTLPGYPFGTAITNPAALLMAHQRQGPATPPPTHPGLDSRITAGLPQRAATNQNAQAGPSTRSAGTLDPANAAAAPGGGIGVHPATAQRAQPAAQERALPECPREQRYHEERDQLREECDQVREERDRVCAQLREIIEFSEQEVLRIRAVQATNTPALEPGPPPPAAPPPAAPPPARAASPPAAPGGPPADAQLAAQANTGAAGPAAAALPAGNPPGAPQPAAAVAGGAAIPQLLHRLGNQAAFHMVANQADIDRADAAKRDTRIDAKKVTLPELISGTKASSLNLPIPPRVEAAFKAYSYVPYTSLTTAARAKAQQGEEEVVMDARSGFKHKVLETAGEKNISKLEWQAAGRAAVQRWRVHYGNKRADALAAHHLVVEALALAHSWQLAMDYDVQQRTLAANMVEHDLTDLDLIALAMVQLKYMTISSHQQSAGPSRQYPSSPLKRPSPSGDAAHAPQAPPRKRTNRTYCFRCGGGGHLPGDYVASTTATGRIPATIVRSARSKHAMAAPGGLEYCFAFAQGACKQQDCNRGHSCSICGDTGHGAGSCKHAV</sequence>
<feature type="compositionally biased region" description="Low complexity" evidence="1">
    <location>
        <begin position="81"/>
        <end position="92"/>
    </location>
</feature>
<feature type="compositionally biased region" description="Low complexity" evidence="1">
    <location>
        <begin position="99"/>
        <end position="114"/>
    </location>
</feature>
<dbReference type="Proteomes" id="UP000076532">
    <property type="component" value="Unassembled WGS sequence"/>
</dbReference>
<feature type="compositionally biased region" description="Low complexity" evidence="1">
    <location>
        <begin position="206"/>
        <end position="229"/>
    </location>
</feature>
<dbReference type="PANTHER" id="PTHR48125">
    <property type="entry name" value="LP07818P1"/>
    <property type="match status" value="1"/>
</dbReference>
<feature type="compositionally biased region" description="Basic and acidic residues" evidence="1">
    <location>
        <begin position="115"/>
        <end position="138"/>
    </location>
</feature>
<organism evidence="2 3">
    <name type="scientific">Athelia psychrophila</name>
    <dbReference type="NCBI Taxonomy" id="1759441"/>
    <lineage>
        <taxon>Eukaryota</taxon>
        <taxon>Fungi</taxon>
        <taxon>Dikarya</taxon>
        <taxon>Basidiomycota</taxon>
        <taxon>Agaricomycotina</taxon>
        <taxon>Agaricomycetes</taxon>
        <taxon>Agaricomycetidae</taxon>
        <taxon>Atheliales</taxon>
        <taxon>Atheliaceae</taxon>
        <taxon>Athelia</taxon>
    </lineage>
</organism>
<evidence type="ECO:0000313" key="3">
    <source>
        <dbReference type="Proteomes" id="UP000076532"/>
    </source>
</evidence>